<evidence type="ECO:0000259" key="2">
    <source>
        <dbReference type="Pfam" id="PF07589"/>
    </source>
</evidence>
<dbReference type="InterPro" id="IPR013424">
    <property type="entry name" value="Ice-binding_C"/>
</dbReference>
<dbReference type="NCBIfam" id="NF035944">
    <property type="entry name" value="PEPxxWA-CTERM"/>
    <property type="match status" value="1"/>
</dbReference>
<dbReference type="Proteomes" id="UP000481327">
    <property type="component" value="Unassembled WGS sequence"/>
</dbReference>
<protein>
    <submittedName>
        <fullName evidence="3">PEPxxWA-CTERM sorting domain-containing protein</fullName>
    </submittedName>
</protein>
<sequence length="188" mass="19988">MVAVLRPALMCLAMLLAAPAAAKQDFTDTAMVVTDLGGGLYGFRQGGWFQNAVVSGTFYGEDANGDGLLRYSDWEILDFSMRFTGNDNAKAFTLGFNDLFGLDYRLDGFGGFEGQSFDGAFDGAPIGGIAAGKRNQRYLTGAGMFQACGDIQLCGAVANVPEPSTWLMLIAGFGLTGAVLRRRSYRAA</sequence>
<gene>
    <name evidence="3" type="ORF">F3168_14770</name>
</gene>
<dbReference type="NCBIfam" id="TIGR02595">
    <property type="entry name" value="PEP_CTERM"/>
    <property type="match status" value="1"/>
</dbReference>
<feature type="domain" description="Ice-binding protein C-terminal" evidence="2">
    <location>
        <begin position="160"/>
        <end position="183"/>
    </location>
</feature>
<reference evidence="3 4" key="1">
    <citation type="submission" date="2019-09" db="EMBL/GenBank/DDBJ databases">
        <title>Polymorphobacter sp. isolated from a lake in China.</title>
        <authorList>
            <person name="Liu Z."/>
        </authorList>
    </citation>
    <scope>NUCLEOTIDE SEQUENCE [LARGE SCALE GENOMIC DNA]</scope>
    <source>
        <strain evidence="3 4">D40P</strain>
    </source>
</reference>
<evidence type="ECO:0000313" key="4">
    <source>
        <dbReference type="Proteomes" id="UP000481327"/>
    </source>
</evidence>
<feature type="signal peptide" evidence="1">
    <location>
        <begin position="1"/>
        <end position="22"/>
    </location>
</feature>
<dbReference type="Pfam" id="PF07589">
    <property type="entry name" value="PEP-CTERM"/>
    <property type="match status" value="1"/>
</dbReference>
<keyword evidence="4" id="KW-1185">Reference proteome</keyword>
<feature type="chain" id="PRO_5028928608" evidence="1">
    <location>
        <begin position="23"/>
        <end position="188"/>
    </location>
</feature>
<evidence type="ECO:0000313" key="3">
    <source>
        <dbReference type="EMBL" id="MQT18515.1"/>
    </source>
</evidence>
<keyword evidence="1" id="KW-0732">Signal</keyword>
<accession>A0A7C9GQP7</accession>
<dbReference type="EMBL" id="WIOL01000007">
    <property type="protein sequence ID" value="MQT18515.1"/>
    <property type="molecule type" value="Genomic_DNA"/>
</dbReference>
<comment type="caution">
    <text evidence="3">The sequence shown here is derived from an EMBL/GenBank/DDBJ whole genome shotgun (WGS) entry which is preliminary data.</text>
</comment>
<proteinExistence type="predicted"/>
<name>A0A7C9GQP7_9SPHN</name>
<dbReference type="AlphaFoldDB" id="A0A7C9GQP7"/>
<evidence type="ECO:0000256" key="1">
    <source>
        <dbReference type="SAM" id="SignalP"/>
    </source>
</evidence>
<dbReference type="OrthoDB" id="7571274at2"/>
<organism evidence="3 4">
    <name type="scientific">Sandarakinorhabdus fusca</name>
    <dbReference type="NCBI Taxonomy" id="1439888"/>
    <lineage>
        <taxon>Bacteria</taxon>
        <taxon>Pseudomonadati</taxon>
        <taxon>Pseudomonadota</taxon>
        <taxon>Alphaproteobacteria</taxon>
        <taxon>Sphingomonadales</taxon>
        <taxon>Sphingosinicellaceae</taxon>
        <taxon>Sandarakinorhabdus</taxon>
    </lineage>
</organism>